<dbReference type="SUPFAM" id="SSF53901">
    <property type="entry name" value="Thiolase-like"/>
    <property type="match status" value="1"/>
</dbReference>
<accession>A0AAP5I4B3</accession>
<dbReference type="InterPro" id="IPR016039">
    <property type="entry name" value="Thiolase-like"/>
</dbReference>
<dbReference type="GO" id="GO:0044550">
    <property type="term" value="P:secondary metabolite biosynthetic process"/>
    <property type="evidence" value="ECO:0007669"/>
    <property type="project" value="TreeGrafter"/>
</dbReference>
<keyword evidence="6" id="KW-1185">Reference proteome</keyword>
<evidence type="ECO:0000313" key="6">
    <source>
        <dbReference type="Proteomes" id="UP000667802"/>
    </source>
</evidence>
<dbReference type="RefSeq" id="WP_208344995.1">
    <property type="nucleotide sequence ID" value="NZ_CAWQFN010000567.1"/>
</dbReference>
<protein>
    <submittedName>
        <fullName evidence="5">3-oxoacyl-ACP synthase</fullName>
    </submittedName>
</protein>
<sequence length="371" mass="41073">MTHHYPVGIRSLAISLPSIRRTNDYYRKKYPDLIAQAEQKSLARWFSFDGSIPSNEFDLEMMPYLTDPFRGTIQRWVLAPNESQLMLQCRTVKDGLAAAKLSLDDVDLMIVASVWPEKLGLGDAAFLARQLQLQGAAWNLDATCGSTLVALQSACAFVRAGEYRNILVVISCSYSHFVAEDDTASWFLSDGVGALVISPLESQQGVLGTKTIHTDRLCDLIYPTLKTDREGNPGLYMQVSKNAGQLTRETSVQFLRTCCEGALSAAGVTFEEINFFIFNTPTAWFARFCIRVLGIDPKRTIDLYPQFANIGPVLSIVNLYYAERLGKIQENDLVLVYGFGTAGAASASVMRWSKVALGPDPLQELDVLNKN</sequence>
<evidence type="ECO:0000259" key="4">
    <source>
        <dbReference type="Pfam" id="PF08545"/>
    </source>
</evidence>
<evidence type="ECO:0000313" key="5">
    <source>
        <dbReference type="EMBL" id="MDR9893487.1"/>
    </source>
</evidence>
<evidence type="ECO:0000256" key="2">
    <source>
        <dbReference type="ARBA" id="ARBA00023315"/>
    </source>
</evidence>
<evidence type="ECO:0000256" key="1">
    <source>
        <dbReference type="ARBA" id="ARBA00022679"/>
    </source>
</evidence>
<dbReference type="AlphaFoldDB" id="A0AAP5I4B3"/>
<dbReference type="InterPro" id="IPR013751">
    <property type="entry name" value="ACP_syn_III_N"/>
</dbReference>
<organism evidence="5 6">
    <name type="scientific">Aetokthonos hydrillicola Thurmond2011</name>
    <dbReference type="NCBI Taxonomy" id="2712845"/>
    <lineage>
        <taxon>Bacteria</taxon>
        <taxon>Bacillati</taxon>
        <taxon>Cyanobacteriota</taxon>
        <taxon>Cyanophyceae</taxon>
        <taxon>Nostocales</taxon>
        <taxon>Hapalosiphonaceae</taxon>
        <taxon>Aetokthonos</taxon>
    </lineage>
</organism>
<dbReference type="PANTHER" id="PTHR34069:SF3">
    <property type="entry name" value="ACYL-COA:ACYL-COA ALKYLTRANSFERASE"/>
    <property type="match status" value="1"/>
</dbReference>
<keyword evidence="2" id="KW-0012">Acyltransferase</keyword>
<name>A0AAP5I4B3_9CYAN</name>
<dbReference type="EMBL" id="JAALHA020000001">
    <property type="protein sequence ID" value="MDR9893487.1"/>
    <property type="molecule type" value="Genomic_DNA"/>
</dbReference>
<reference evidence="6" key="1">
    <citation type="journal article" date="2021" name="Science">
        <title>Hunting the eagle killer: A cyanobacterial neurotoxin causes vacuolar myelinopathy.</title>
        <authorList>
            <person name="Breinlinger S."/>
            <person name="Phillips T.J."/>
            <person name="Haram B.N."/>
            <person name="Mares J."/>
            <person name="Martinez Yerena J.A."/>
            <person name="Hrouzek P."/>
            <person name="Sobotka R."/>
            <person name="Henderson W.M."/>
            <person name="Schmieder P."/>
            <person name="Williams S.M."/>
            <person name="Lauderdale J.D."/>
            <person name="Wilde H.D."/>
            <person name="Gerrin W."/>
            <person name="Kust A."/>
            <person name="Washington J.W."/>
            <person name="Wagner C."/>
            <person name="Geier B."/>
            <person name="Liebeke M."/>
            <person name="Enke H."/>
            <person name="Niedermeyer T.H.J."/>
            <person name="Wilde S.B."/>
        </authorList>
    </citation>
    <scope>NUCLEOTIDE SEQUENCE [LARGE SCALE GENOMIC DNA]</scope>
    <source>
        <strain evidence="6">Thurmond2011</strain>
    </source>
</reference>
<comment type="caution">
    <text evidence="5">The sequence shown here is derived from an EMBL/GenBank/DDBJ whole genome shotgun (WGS) entry which is preliminary data.</text>
</comment>
<dbReference type="Pfam" id="PF08541">
    <property type="entry name" value="ACP_syn_III_C"/>
    <property type="match status" value="1"/>
</dbReference>
<keyword evidence="1" id="KW-0808">Transferase</keyword>
<proteinExistence type="predicted"/>
<dbReference type="GO" id="GO:0006633">
    <property type="term" value="P:fatty acid biosynthetic process"/>
    <property type="evidence" value="ECO:0007669"/>
    <property type="project" value="InterPro"/>
</dbReference>
<feature type="domain" description="Beta-ketoacyl-[acyl-carrier-protein] synthase III C-terminal" evidence="3">
    <location>
        <begin position="263"/>
        <end position="352"/>
    </location>
</feature>
<evidence type="ECO:0000259" key="3">
    <source>
        <dbReference type="Pfam" id="PF08541"/>
    </source>
</evidence>
<dbReference type="Proteomes" id="UP000667802">
    <property type="component" value="Unassembled WGS sequence"/>
</dbReference>
<dbReference type="Gene3D" id="3.40.47.10">
    <property type="match status" value="1"/>
</dbReference>
<feature type="domain" description="Beta-ketoacyl-[acyl-carrier-protein] synthase III N-terminal" evidence="4">
    <location>
        <begin position="140"/>
        <end position="210"/>
    </location>
</feature>
<dbReference type="Pfam" id="PF08545">
    <property type="entry name" value="ACP_syn_III"/>
    <property type="match status" value="1"/>
</dbReference>
<dbReference type="GO" id="GO:0004315">
    <property type="term" value="F:3-oxoacyl-[acyl-carrier-protein] synthase activity"/>
    <property type="evidence" value="ECO:0007669"/>
    <property type="project" value="InterPro"/>
</dbReference>
<dbReference type="PANTHER" id="PTHR34069">
    <property type="entry name" value="3-OXOACYL-[ACYL-CARRIER-PROTEIN] SYNTHASE 3"/>
    <property type="match status" value="1"/>
</dbReference>
<dbReference type="InterPro" id="IPR013747">
    <property type="entry name" value="ACP_syn_III_C"/>
</dbReference>
<gene>
    <name evidence="5" type="ORF">G7B40_002645</name>
</gene>